<dbReference type="InterPro" id="IPR012910">
    <property type="entry name" value="Plug_dom"/>
</dbReference>
<feature type="domain" description="TonB-dependent receptor plug" evidence="14">
    <location>
        <begin position="36"/>
        <end position="142"/>
    </location>
</feature>
<evidence type="ECO:0000256" key="9">
    <source>
        <dbReference type="ARBA" id="ARBA00023136"/>
    </source>
</evidence>
<keyword evidence="7" id="KW-0406">Ion transport</keyword>
<keyword evidence="3 11" id="KW-1134">Transmembrane beta strand</keyword>
<dbReference type="PROSITE" id="PS52016">
    <property type="entry name" value="TONB_DEPENDENT_REC_3"/>
    <property type="match status" value="1"/>
</dbReference>
<evidence type="ECO:0000256" key="11">
    <source>
        <dbReference type="PROSITE-ProRule" id="PRU01360"/>
    </source>
</evidence>
<evidence type="ECO:0000256" key="2">
    <source>
        <dbReference type="ARBA" id="ARBA00022448"/>
    </source>
</evidence>
<evidence type="ECO:0000256" key="6">
    <source>
        <dbReference type="ARBA" id="ARBA00023004"/>
    </source>
</evidence>
<keyword evidence="15" id="KW-0675">Receptor</keyword>
<keyword evidence="8 12" id="KW-0798">TonB box</keyword>
<dbReference type="Gene3D" id="2.40.170.20">
    <property type="entry name" value="TonB-dependent receptor, beta-barrel domain"/>
    <property type="match status" value="1"/>
</dbReference>
<proteinExistence type="inferred from homology"/>
<evidence type="ECO:0000256" key="5">
    <source>
        <dbReference type="ARBA" id="ARBA00022692"/>
    </source>
</evidence>
<evidence type="ECO:0000256" key="4">
    <source>
        <dbReference type="ARBA" id="ARBA00022496"/>
    </source>
</evidence>
<evidence type="ECO:0000259" key="13">
    <source>
        <dbReference type="Pfam" id="PF00593"/>
    </source>
</evidence>
<dbReference type="Proteomes" id="UP001465153">
    <property type="component" value="Unassembled WGS sequence"/>
</dbReference>
<dbReference type="InterPro" id="IPR036942">
    <property type="entry name" value="Beta-barrel_TonB_sf"/>
</dbReference>
<evidence type="ECO:0000256" key="8">
    <source>
        <dbReference type="ARBA" id="ARBA00023077"/>
    </source>
</evidence>
<reference evidence="15 16" key="1">
    <citation type="submission" date="2024-04" db="EMBL/GenBank/DDBJ databases">
        <title>Draft genome sequence of Sessilibacter corallicola NBRC 116591.</title>
        <authorList>
            <person name="Miyakawa T."/>
            <person name="Kusuya Y."/>
            <person name="Miura T."/>
        </authorList>
    </citation>
    <scope>NUCLEOTIDE SEQUENCE [LARGE SCALE GENOMIC DNA]</scope>
    <source>
        <strain evidence="15 16">KU-00831-HH</strain>
    </source>
</reference>
<dbReference type="PANTHER" id="PTHR32552:SF81">
    <property type="entry name" value="TONB-DEPENDENT OUTER MEMBRANE RECEPTOR"/>
    <property type="match status" value="1"/>
</dbReference>
<keyword evidence="9 11" id="KW-0472">Membrane</keyword>
<feature type="domain" description="TonB-dependent receptor-like beta-barrel" evidence="13">
    <location>
        <begin position="231"/>
        <end position="695"/>
    </location>
</feature>
<dbReference type="PANTHER" id="PTHR32552">
    <property type="entry name" value="FERRICHROME IRON RECEPTOR-RELATED"/>
    <property type="match status" value="1"/>
</dbReference>
<dbReference type="SUPFAM" id="SSF56935">
    <property type="entry name" value="Porins"/>
    <property type="match status" value="1"/>
</dbReference>
<organism evidence="15 16">
    <name type="scientific">Sessilibacter corallicola</name>
    <dbReference type="NCBI Taxonomy" id="2904075"/>
    <lineage>
        <taxon>Bacteria</taxon>
        <taxon>Pseudomonadati</taxon>
        <taxon>Pseudomonadota</taxon>
        <taxon>Gammaproteobacteria</taxon>
        <taxon>Cellvibrionales</taxon>
        <taxon>Cellvibrionaceae</taxon>
        <taxon>Sessilibacter</taxon>
    </lineage>
</organism>
<evidence type="ECO:0000259" key="14">
    <source>
        <dbReference type="Pfam" id="PF07715"/>
    </source>
</evidence>
<evidence type="ECO:0000313" key="15">
    <source>
        <dbReference type="EMBL" id="GAA6167185.1"/>
    </source>
</evidence>
<dbReference type="Pfam" id="PF07715">
    <property type="entry name" value="Plug"/>
    <property type="match status" value="1"/>
</dbReference>
<dbReference type="InterPro" id="IPR000531">
    <property type="entry name" value="Beta-barrel_TonB"/>
</dbReference>
<keyword evidence="16" id="KW-1185">Reference proteome</keyword>
<dbReference type="EMBL" id="BAABWN010000003">
    <property type="protein sequence ID" value="GAA6167185.1"/>
    <property type="molecule type" value="Genomic_DNA"/>
</dbReference>
<dbReference type="InterPro" id="IPR039426">
    <property type="entry name" value="TonB-dep_rcpt-like"/>
</dbReference>
<sequence>MTAIVLANQSFAQSSEPTSADIVEVIVTAQKREQSIQDVPITISALDGDTLSALGIDQFDKLSDFIPGLVVQQQSVNNNGYVIRGITSDDGGAPIAPRVSVYLNGTDVSRSRGSYFEVYDMERVEVVKGPQATLFGTAASIGAISFITNKPQEEFEAQINVRAGEFDTQEIDGFVTGGNSIVQGRLAVLSRERDGYVDNNAEDDLNGYERIAVRPSLRILPSDTVTIDLVYNYEDADDPGTGFVAEDLLFTDNAALSAPISSNLSSNNIGIQRETNDFNATVNWDIDENWSFTYIGAYRDHDSEEVFDADGTALEFLNFAELADGEQYSQEVRWNFTGDRLNAFFGVSYFDEEATQTVPFATEEGLFLSCNAGFGIAGCNLGTTAAATNGLVRALPYESFFSNSSDNQSLSVYADVSYQFTDRLEVTAGVRFVDEERESSYTSNVPASVLLTGMFGAPTDLFFGAVFNTNGTTIGGDTDDTIVLPRINARYQLTDTVNIYATYALGERSEVLDFSNGSPNLVPSEEISNFEIGVKGTALDGRLSYAASTFYQDYENFQVTVVDDNTGQRIPDNAGDATNLGIETEITFVANQNLTLLANYAFIDAEIDDDAENGEFAGNQFRLQPENTAAFSYIYKRPISNSLQFTSTGSWTYRDNVFFDIENEFEEDAVSLVNLKVGIAALDDNWSFEIFANNLFDKEYIIDAGNTGDAFGFPTFIEGAPQIIGAQFTKRFN</sequence>
<evidence type="ECO:0000313" key="16">
    <source>
        <dbReference type="Proteomes" id="UP001465153"/>
    </source>
</evidence>
<comment type="caution">
    <text evidence="15">The sequence shown here is derived from an EMBL/GenBank/DDBJ whole genome shotgun (WGS) entry which is preliminary data.</text>
</comment>
<evidence type="ECO:0000256" key="12">
    <source>
        <dbReference type="RuleBase" id="RU003357"/>
    </source>
</evidence>
<accession>A0ABQ0A6A8</accession>
<dbReference type="CDD" id="cd01347">
    <property type="entry name" value="ligand_gated_channel"/>
    <property type="match status" value="1"/>
</dbReference>
<evidence type="ECO:0000256" key="10">
    <source>
        <dbReference type="ARBA" id="ARBA00023237"/>
    </source>
</evidence>
<keyword evidence="6" id="KW-0408">Iron</keyword>
<keyword evidence="5 11" id="KW-0812">Transmembrane</keyword>
<evidence type="ECO:0000256" key="1">
    <source>
        <dbReference type="ARBA" id="ARBA00004571"/>
    </source>
</evidence>
<comment type="subcellular location">
    <subcellularLocation>
        <location evidence="1 11">Cell outer membrane</location>
        <topology evidence="1 11">Multi-pass membrane protein</topology>
    </subcellularLocation>
</comment>
<keyword evidence="4" id="KW-0410">Iron transport</keyword>
<keyword evidence="10 11" id="KW-0998">Cell outer membrane</keyword>
<evidence type="ECO:0000256" key="7">
    <source>
        <dbReference type="ARBA" id="ARBA00023065"/>
    </source>
</evidence>
<keyword evidence="2 11" id="KW-0813">Transport</keyword>
<gene>
    <name evidence="15" type="ORF">NBRC116591_09950</name>
</gene>
<protein>
    <submittedName>
        <fullName evidence="15">TonB-dependent receptor</fullName>
    </submittedName>
</protein>
<comment type="similarity">
    <text evidence="11 12">Belongs to the TonB-dependent receptor family.</text>
</comment>
<dbReference type="Pfam" id="PF00593">
    <property type="entry name" value="TonB_dep_Rec_b-barrel"/>
    <property type="match status" value="1"/>
</dbReference>
<evidence type="ECO:0000256" key="3">
    <source>
        <dbReference type="ARBA" id="ARBA00022452"/>
    </source>
</evidence>
<name>A0ABQ0A6A8_9GAMM</name>